<evidence type="ECO:0000256" key="3">
    <source>
        <dbReference type="ARBA" id="ARBA00012438"/>
    </source>
</evidence>
<feature type="domain" description="HAMP" evidence="13">
    <location>
        <begin position="230"/>
        <end position="283"/>
    </location>
</feature>
<keyword evidence="4 8" id="KW-0597">Phosphoprotein</keyword>
<feature type="modified residue" description="4-aspartylphosphate" evidence="8">
    <location>
        <position position="891"/>
    </location>
</feature>
<protein>
    <recommendedName>
        <fullName evidence="3">histidine kinase</fullName>
        <ecNumber evidence="3">2.7.13.3</ecNumber>
    </recommendedName>
</protein>
<dbReference type="SUPFAM" id="SSF47384">
    <property type="entry name" value="Homodimeric domain of signal transducing histidine kinase"/>
    <property type="match status" value="1"/>
</dbReference>
<feature type="modified residue" description="4-aspartylphosphate" evidence="8">
    <location>
        <position position="1016"/>
    </location>
</feature>
<evidence type="ECO:0000256" key="4">
    <source>
        <dbReference type="ARBA" id="ARBA00022553"/>
    </source>
</evidence>
<evidence type="ECO:0000259" key="13">
    <source>
        <dbReference type="PROSITE" id="PS50885"/>
    </source>
</evidence>
<dbReference type="EMBL" id="AKGD01000001">
    <property type="protein sequence ID" value="EIT71094.1"/>
    <property type="molecule type" value="Genomic_DNA"/>
</dbReference>
<dbReference type="PRINTS" id="PR00344">
    <property type="entry name" value="BCTRLSENSOR"/>
</dbReference>
<keyword evidence="6" id="KW-0418">Kinase</keyword>
<dbReference type="CDD" id="cd06225">
    <property type="entry name" value="HAMP"/>
    <property type="match status" value="1"/>
</dbReference>
<feature type="transmembrane region" description="Helical" evidence="10">
    <location>
        <begin position="29"/>
        <end position="48"/>
    </location>
</feature>
<dbReference type="SMART" id="SM00388">
    <property type="entry name" value="HisKA"/>
    <property type="match status" value="1"/>
</dbReference>
<dbReference type="Gene3D" id="6.10.340.10">
    <property type="match status" value="1"/>
</dbReference>
<feature type="domain" description="Response regulatory" evidence="12">
    <location>
        <begin position="1107"/>
        <end position="1224"/>
    </location>
</feature>
<sequence>MAEPVASGRNESTGSRWLQNLSLINKARLGLSLIMLAFLTACLAFVWMQRREQEARDWTVHTYEVLLVTGQIDSGLMRMRHALRDGLLTSSPARLQDFRDEQRKFDAALQSIDVLTHDNPGQQARLSRANQELSQWTTVFVDPALQMLRSLKPGEQLRERQGVLDLLSIGSNHIVALQQLLSEIEQDERVLLEQRMLTLKRNNSLGKVTMGVVFVVGLLATGWALTMVRRSVAEPLGRLTGLLDPIASGDYKDRIPYQWRSDEVGLFAQALNKLNQLVRQRGDENWIKTQLARLAGELQLADQHERFGDCLLRLLCEWSGAGYGVAYRWNEDRHRLEACAGYGVAASAWKRTSFESGEGPVGQCMHEQKIILLSPVPAAHFEIVSGLGAGMPDSLLFAPLVSRGEVVGVIELASLGGFAPLVQQLLGEALNPTALAWQTLGRSLRTRELLDVTQTQAEELQASEEALRIQQEQLQSTNEALRTRSTQLEEQGQRLQASEEELRAQAEELRIANEALRERSESLIQRQGELESARGELEKRAEELERASRYKSEFLANMSHELRTPLNSMLILSKSLADNDDGNLLPEQIESASIVHDSGRNLLQLINDILDLSKVEAGRMQVLPEDVVLADFAAMEERNFAPVARTRNLELKIELDPALPPTIRTDGTRLGQIITNLLSNAFKFTSEGGVTLRISPAPVERLNLSGLKPGHAVLFSVIDTGIGIAQDKLEQVFRPFEQADSSTSRRYGGTGLGLSIVRGMAGLLGGDVFAESEPGKGSTFMLVLPDVLDIAGGDVALHTPVAPKAVVPVASSAASIAMPVSPAPAASAPAAQAPPQSDKPPVLLVVEDDAAFSNILTALAGRKQLPVEVAASGAEALRIAAERSLLGVLLDLGLPDMSGWSVLETLKQQPATANVPVHIISAADEAERGRNSGAVGFLTKPVTREAVLEAMQGLIDFGSALPRGARQVLLVDDDAGARKAVRKLLEHEPAEIYEAASGAEAEAALRERHYDCMILDLGLPDISGFDLLDKLSAQGPLPPVVIYSGRDLGDEENLRLRQYTESIVIKGARSPERLLDEVSLFLHALGRRDAATAASVADVQKDVAGKKLLIVDDDMRNIFALSKALRTRKLDVTMAQDGYKALAQLDANPDVDLVLMDIMMPGMDGYETIRKIREQPRFARLPIIAVTAKAMTGDREKCIEAGASDYCSKPIDVEKLMSQIRVWI</sequence>
<dbReference type="SMART" id="SM00448">
    <property type="entry name" value="REC"/>
    <property type="match status" value="3"/>
</dbReference>
<keyword evidence="10" id="KW-1133">Transmembrane helix</keyword>
<keyword evidence="5" id="KW-0808">Transferase</keyword>
<dbReference type="Gene3D" id="3.30.450.40">
    <property type="match status" value="1"/>
</dbReference>
<keyword evidence="7" id="KW-0902">Two-component regulatory system</keyword>
<dbReference type="GO" id="GO:0000155">
    <property type="term" value="F:phosphorelay sensor kinase activity"/>
    <property type="evidence" value="ECO:0007669"/>
    <property type="project" value="InterPro"/>
</dbReference>
<evidence type="ECO:0000259" key="11">
    <source>
        <dbReference type="PROSITE" id="PS50109"/>
    </source>
</evidence>
<keyword evidence="10" id="KW-0812">Transmembrane</keyword>
<dbReference type="InterPro" id="IPR005467">
    <property type="entry name" value="His_kinase_dom"/>
</dbReference>
<dbReference type="PROSITE" id="PS50109">
    <property type="entry name" value="HIS_KIN"/>
    <property type="match status" value="1"/>
</dbReference>
<evidence type="ECO:0000256" key="8">
    <source>
        <dbReference type="PROSITE-ProRule" id="PRU00169"/>
    </source>
</evidence>
<dbReference type="InterPro" id="IPR003594">
    <property type="entry name" value="HATPase_dom"/>
</dbReference>
<evidence type="ECO:0000259" key="12">
    <source>
        <dbReference type="PROSITE" id="PS50110"/>
    </source>
</evidence>
<dbReference type="Gene3D" id="3.40.50.2300">
    <property type="match status" value="3"/>
</dbReference>
<dbReference type="PANTHER" id="PTHR43047:SF72">
    <property type="entry name" value="OSMOSENSING HISTIDINE PROTEIN KINASE SLN1"/>
    <property type="match status" value="1"/>
</dbReference>
<evidence type="ECO:0000313" key="15">
    <source>
        <dbReference type="Proteomes" id="UP000003704"/>
    </source>
</evidence>
<evidence type="ECO:0000256" key="10">
    <source>
        <dbReference type="SAM" id="Phobius"/>
    </source>
</evidence>
<dbReference type="SUPFAM" id="SSF52172">
    <property type="entry name" value="CheY-like"/>
    <property type="match status" value="3"/>
</dbReference>
<keyword evidence="9" id="KW-0175">Coiled coil</keyword>
<organism evidence="14 15">
    <name type="scientific">Hydrocarboniphaga effusa AP103</name>
    <dbReference type="NCBI Taxonomy" id="1172194"/>
    <lineage>
        <taxon>Bacteria</taxon>
        <taxon>Pseudomonadati</taxon>
        <taxon>Pseudomonadota</taxon>
        <taxon>Gammaproteobacteria</taxon>
        <taxon>Nevskiales</taxon>
        <taxon>Nevskiaceae</taxon>
        <taxon>Hydrocarboniphaga</taxon>
    </lineage>
</organism>
<evidence type="ECO:0000313" key="14">
    <source>
        <dbReference type="EMBL" id="EIT71094.1"/>
    </source>
</evidence>
<feature type="coiled-coil region" evidence="9">
    <location>
        <begin position="450"/>
        <end position="550"/>
    </location>
</feature>
<dbReference type="GO" id="GO:0005886">
    <property type="term" value="C:plasma membrane"/>
    <property type="evidence" value="ECO:0007669"/>
    <property type="project" value="TreeGrafter"/>
</dbReference>
<dbReference type="CDD" id="cd00082">
    <property type="entry name" value="HisKA"/>
    <property type="match status" value="1"/>
</dbReference>
<dbReference type="GO" id="GO:0009927">
    <property type="term" value="F:histidine phosphotransfer kinase activity"/>
    <property type="evidence" value="ECO:0007669"/>
    <property type="project" value="TreeGrafter"/>
</dbReference>
<dbReference type="FunFam" id="3.30.565.10:FF:000010">
    <property type="entry name" value="Sensor histidine kinase RcsC"/>
    <property type="match status" value="1"/>
</dbReference>
<keyword evidence="15" id="KW-1185">Reference proteome</keyword>
<dbReference type="InterPro" id="IPR003660">
    <property type="entry name" value="HAMP_dom"/>
</dbReference>
<evidence type="ECO:0000256" key="7">
    <source>
        <dbReference type="ARBA" id="ARBA00023012"/>
    </source>
</evidence>
<dbReference type="Pfam" id="PF00072">
    <property type="entry name" value="Response_reg"/>
    <property type="match status" value="3"/>
</dbReference>
<dbReference type="InterPro" id="IPR036097">
    <property type="entry name" value="HisK_dim/P_sf"/>
</dbReference>
<dbReference type="InterPro" id="IPR001789">
    <property type="entry name" value="Sig_transdc_resp-reg_receiver"/>
</dbReference>
<feature type="domain" description="Response regulatory" evidence="12">
    <location>
        <begin position="842"/>
        <end position="955"/>
    </location>
</feature>
<accession>I7ZGT3</accession>
<dbReference type="EC" id="2.7.13.3" evidence="3"/>
<dbReference type="STRING" id="1172194.WQQ_12310"/>
<dbReference type="InterPro" id="IPR007891">
    <property type="entry name" value="CHASE3"/>
</dbReference>
<evidence type="ECO:0000256" key="9">
    <source>
        <dbReference type="SAM" id="Coils"/>
    </source>
</evidence>
<dbReference type="Gene3D" id="3.30.565.10">
    <property type="entry name" value="Histidine kinase-like ATPase, C-terminal domain"/>
    <property type="match status" value="1"/>
</dbReference>
<dbReference type="SUPFAM" id="SSF55874">
    <property type="entry name" value="ATPase domain of HSP90 chaperone/DNA topoisomerase II/histidine kinase"/>
    <property type="match status" value="1"/>
</dbReference>
<dbReference type="CDD" id="cd16922">
    <property type="entry name" value="HATPase_EvgS-ArcB-TorS-like"/>
    <property type="match status" value="1"/>
</dbReference>
<dbReference type="InterPro" id="IPR004358">
    <property type="entry name" value="Sig_transdc_His_kin-like_C"/>
</dbReference>
<keyword evidence="10" id="KW-0472">Membrane</keyword>
<name>I7ZGT3_9GAMM</name>
<dbReference type="SUPFAM" id="SSF55781">
    <property type="entry name" value="GAF domain-like"/>
    <property type="match status" value="1"/>
</dbReference>
<feature type="domain" description="Histidine kinase" evidence="11">
    <location>
        <begin position="557"/>
        <end position="788"/>
    </location>
</feature>
<dbReference type="Gene3D" id="1.10.287.130">
    <property type="match status" value="1"/>
</dbReference>
<evidence type="ECO:0000256" key="6">
    <source>
        <dbReference type="ARBA" id="ARBA00022777"/>
    </source>
</evidence>
<dbReference type="InterPro" id="IPR036890">
    <property type="entry name" value="HATPase_C_sf"/>
</dbReference>
<gene>
    <name evidence="14" type="ORF">WQQ_12310</name>
</gene>
<dbReference type="InterPro" id="IPR011006">
    <property type="entry name" value="CheY-like_superfamily"/>
</dbReference>
<dbReference type="PROSITE" id="PS50110">
    <property type="entry name" value="RESPONSE_REGULATORY"/>
    <property type="match status" value="3"/>
</dbReference>
<dbReference type="Pfam" id="PF02518">
    <property type="entry name" value="HATPase_c"/>
    <property type="match status" value="1"/>
</dbReference>
<dbReference type="SMART" id="SM00387">
    <property type="entry name" value="HATPase_c"/>
    <property type="match status" value="1"/>
</dbReference>
<dbReference type="PROSITE" id="PS50885">
    <property type="entry name" value="HAMP"/>
    <property type="match status" value="1"/>
</dbReference>
<feature type="modified residue" description="4-aspartylphosphate" evidence="8">
    <location>
        <position position="1157"/>
    </location>
</feature>
<dbReference type="CDD" id="cd22249">
    <property type="entry name" value="UDM1_RNF168_RNF169-like"/>
    <property type="match status" value="1"/>
</dbReference>
<dbReference type="RefSeq" id="WP_007184185.1">
    <property type="nucleotide sequence ID" value="NZ_AKGD01000001.1"/>
</dbReference>
<proteinExistence type="predicted"/>
<reference evidence="14 15" key="1">
    <citation type="journal article" date="2012" name="J. Bacteriol.">
        <title>Genome Sequence of n-Alkane-Degrading Hydrocarboniphaga effusa Strain AP103T (ATCC BAA-332T).</title>
        <authorList>
            <person name="Chang H.K."/>
            <person name="Zylstra G.J."/>
            <person name="Chae J.C."/>
        </authorList>
    </citation>
    <scope>NUCLEOTIDE SEQUENCE [LARGE SCALE GENOMIC DNA]</scope>
    <source>
        <strain evidence="14 15">AP103</strain>
    </source>
</reference>
<dbReference type="PANTHER" id="PTHR43047">
    <property type="entry name" value="TWO-COMPONENT HISTIDINE PROTEIN KINASE"/>
    <property type="match status" value="1"/>
</dbReference>
<evidence type="ECO:0000256" key="5">
    <source>
        <dbReference type="ARBA" id="ARBA00022679"/>
    </source>
</evidence>
<comment type="catalytic activity">
    <reaction evidence="1">
        <text>ATP + protein L-histidine = ADP + protein N-phospho-L-histidine.</text>
        <dbReference type="EC" id="2.7.13.3"/>
    </reaction>
</comment>
<evidence type="ECO:0000256" key="2">
    <source>
        <dbReference type="ARBA" id="ARBA00004370"/>
    </source>
</evidence>
<dbReference type="Pfam" id="PF00512">
    <property type="entry name" value="HisKA"/>
    <property type="match status" value="1"/>
</dbReference>
<feature type="transmembrane region" description="Helical" evidence="10">
    <location>
        <begin position="205"/>
        <end position="225"/>
    </location>
</feature>
<dbReference type="CDD" id="cd17546">
    <property type="entry name" value="REC_hyHK_CKI1_RcsC-like"/>
    <property type="match status" value="1"/>
</dbReference>
<comment type="subcellular location">
    <subcellularLocation>
        <location evidence="2">Membrane</location>
    </subcellularLocation>
</comment>
<evidence type="ECO:0000256" key="1">
    <source>
        <dbReference type="ARBA" id="ARBA00000085"/>
    </source>
</evidence>
<dbReference type="AlphaFoldDB" id="I7ZGT3"/>
<dbReference type="SUPFAM" id="SSF158472">
    <property type="entry name" value="HAMP domain-like"/>
    <property type="match status" value="1"/>
</dbReference>
<dbReference type="InterPro" id="IPR003018">
    <property type="entry name" value="GAF"/>
</dbReference>
<dbReference type="Pfam" id="PF05227">
    <property type="entry name" value="CHASE3"/>
    <property type="match status" value="1"/>
</dbReference>
<feature type="domain" description="Response regulatory" evidence="12">
    <location>
        <begin position="967"/>
        <end position="1081"/>
    </location>
</feature>
<dbReference type="CDD" id="cd00156">
    <property type="entry name" value="REC"/>
    <property type="match status" value="1"/>
</dbReference>
<dbReference type="Proteomes" id="UP000003704">
    <property type="component" value="Unassembled WGS sequence"/>
</dbReference>
<dbReference type="PATRIC" id="fig|1172194.4.peg.1182"/>
<dbReference type="OrthoDB" id="9810730at2"/>
<comment type="caution">
    <text evidence="14">The sequence shown here is derived from an EMBL/GenBank/DDBJ whole genome shotgun (WGS) entry which is preliminary data.</text>
</comment>
<dbReference type="Pfam" id="PF13185">
    <property type="entry name" value="GAF_2"/>
    <property type="match status" value="1"/>
</dbReference>
<dbReference type="InterPro" id="IPR003661">
    <property type="entry name" value="HisK_dim/P_dom"/>
</dbReference>
<dbReference type="InterPro" id="IPR029016">
    <property type="entry name" value="GAF-like_dom_sf"/>
</dbReference>